<dbReference type="InterPro" id="IPR025597">
    <property type="entry name" value="DUF4345"/>
</dbReference>
<dbReference type="RefSeq" id="WP_012694906.1">
    <property type="nucleotide sequence ID" value="NC_012528.1"/>
</dbReference>
<evidence type="ECO:0000256" key="1">
    <source>
        <dbReference type="SAM" id="Phobius"/>
    </source>
</evidence>
<organism evidence="2 3">
    <name type="scientific">Deinococcus deserti (strain DSM 17065 / CIP 109153 / LMG 22923 / VCD115)</name>
    <dbReference type="NCBI Taxonomy" id="546414"/>
    <lineage>
        <taxon>Bacteria</taxon>
        <taxon>Thermotogati</taxon>
        <taxon>Deinococcota</taxon>
        <taxon>Deinococci</taxon>
        <taxon>Deinococcales</taxon>
        <taxon>Deinococcaceae</taxon>
        <taxon>Deinococcus</taxon>
    </lineage>
</organism>
<name>C1D3F4_DEIDV</name>
<sequence length="119" mass="12258">MTLAALLAAIAGLITVGLGLFGLVRPHTAAAFVGILPNGLRGVSEVRATYGGLFFVLGLASLIIASPQAWLMVGLAWGGAALARVVSVVIDRSFDSKNYGGIVLEGLLCVLFLAHLVVR</sequence>
<keyword evidence="1" id="KW-1133">Transmembrane helix</keyword>
<keyword evidence="1" id="KW-0812">Transmembrane</keyword>
<keyword evidence="1" id="KW-0472">Membrane</keyword>
<protein>
    <recommendedName>
        <fullName evidence="4">DUF4345 domain-containing protein</fullName>
    </recommendedName>
</protein>
<keyword evidence="3" id="KW-1185">Reference proteome</keyword>
<evidence type="ECO:0008006" key="4">
    <source>
        <dbReference type="Google" id="ProtNLM"/>
    </source>
</evidence>
<accession>C1D3F4</accession>
<dbReference type="Pfam" id="PF14248">
    <property type="entry name" value="DUF4345"/>
    <property type="match status" value="1"/>
</dbReference>
<evidence type="ECO:0000313" key="2">
    <source>
        <dbReference type="EMBL" id="ACO48033.1"/>
    </source>
</evidence>
<keyword evidence="2" id="KW-0614">Plasmid</keyword>
<feature type="transmembrane region" description="Helical" evidence="1">
    <location>
        <begin position="102"/>
        <end position="118"/>
    </location>
</feature>
<dbReference type="Proteomes" id="UP000002208">
    <property type="component" value="Plasmid 3"/>
</dbReference>
<dbReference type="HOGENOM" id="CLU_2057531_0_0_0"/>
<evidence type="ECO:0000313" key="3">
    <source>
        <dbReference type="Proteomes" id="UP000002208"/>
    </source>
</evidence>
<dbReference type="OrthoDB" id="9808658at2"/>
<dbReference type="AlphaFoldDB" id="C1D3F4"/>
<geneLocation type="plasmid" evidence="3">
    <name>pDeide3</name>
</geneLocation>
<reference evidence="2 3" key="1">
    <citation type="journal article" date="2009" name="PLoS Genet.">
        <title>Alliance of proteomics and genomics to unravel the specificities of Sahara bacterium Deinococcus deserti.</title>
        <authorList>
            <person name="de Groot A."/>
            <person name="Dulermo R."/>
            <person name="Ortet P."/>
            <person name="Blanchard L."/>
            <person name="Guerin P."/>
            <person name="Fernandez B."/>
            <person name="Vacherie B."/>
            <person name="Dossat C."/>
            <person name="Jolivet E."/>
            <person name="Siguier P."/>
            <person name="Chandler M."/>
            <person name="Barakat M."/>
            <person name="Dedieu A."/>
            <person name="Barbe V."/>
            <person name="Heulin T."/>
            <person name="Sommer S."/>
            <person name="Achouak W."/>
            <person name="Armengaud J."/>
        </authorList>
    </citation>
    <scope>NUCLEOTIDE SEQUENCE [LARGE SCALE GENOMIC DNA]</scope>
    <source>
        <strain evidence="3">DSM 17065 / CIP 109153 / LMG 22923 / VCD115</strain>
        <plasmid evidence="3">pDeide3</plasmid>
    </source>
</reference>
<dbReference type="EMBL" id="CP001117">
    <property type="protein sequence ID" value="ACO48033.1"/>
    <property type="molecule type" value="Genomic_DNA"/>
</dbReference>
<dbReference type="KEGG" id="ddr:Deide_3p00902"/>
<feature type="transmembrane region" description="Helical" evidence="1">
    <location>
        <begin position="47"/>
        <end position="65"/>
    </location>
</feature>
<proteinExistence type="predicted"/>
<gene>
    <name evidence="2" type="ordered locus">Deide_3p00902</name>
</gene>